<proteinExistence type="predicted"/>
<feature type="region of interest" description="Disordered" evidence="2">
    <location>
        <begin position="1649"/>
        <end position="1691"/>
    </location>
</feature>
<dbReference type="PANTHER" id="PTHR13258">
    <property type="entry name" value="SYNDETIN"/>
    <property type="match status" value="1"/>
</dbReference>
<evidence type="ECO:0000256" key="2">
    <source>
        <dbReference type="SAM" id="MobiDB-lite"/>
    </source>
</evidence>
<dbReference type="GO" id="GO:0032456">
    <property type="term" value="P:endocytic recycling"/>
    <property type="evidence" value="ECO:0007669"/>
    <property type="project" value="InterPro"/>
</dbReference>
<feature type="region of interest" description="Disordered" evidence="2">
    <location>
        <begin position="1815"/>
        <end position="1837"/>
    </location>
</feature>
<feature type="region of interest" description="Disordered" evidence="2">
    <location>
        <begin position="792"/>
        <end position="843"/>
    </location>
</feature>
<dbReference type="GO" id="GO:0000149">
    <property type="term" value="F:SNARE binding"/>
    <property type="evidence" value="ECO:0007669"/>
    <property type="project" value="TreeGrafter"/>
</dbReference>
<feature type="compositionally biased region" description="Basic and acidic residues" evidence="2">
    <location>
        <begin position="308"/>
        <end position="318"/>
    </location>
</feature>
<dbReference type="VEuPathDB" id="ToxoDB:BESB_059130"/>
<dbReference type="EMBL" id="NWUJ01000005">
    <property type="protein sequence ID" value="PFH35026.1"/>
    <property type="molecule type" value="Genomic_DNA"/>
</dbReference>
<feature type="region of interest" description="Disordered" evidence="2">
    <location>
        <begin position="267"/>
        <end position="336"/>
    </location>
</feature>
<dbReference type="OrthoDB" id="332647at2759"/>
<protein>
    <submittedName>
        <fullName evidence="3">Uncharacterized protein</fullName>
    </submittedName>
</protein>
<feature type="compositionally biased region" description="Basic and acidic residues" evidence="2">
    <location>
        <begin position="352"/>
        <end position="373"/>
    </location>
</feature>
<dbReference type="GO" id="GO:0005829">
    <property type="term" value="C:cytosol"/>
    <property type="evidence" value="ECO:0007669"/>
    <property type="project" value="GOC"/>
</dbReference>
<reference evidence="3 4" key="1">
    <citation type="submission" date="2017-09" db="EMBL/GenBank/DDBJ databases">
        <title>Genome sequencing of Besnoitia besnoiti strain Bb-Ger1.</title>
        <authorList>
            <person name="Schares G."/>
            <person name="Venepally P."/>
            <person name="Lorenzi H.A."/>
        </authorList>
    </citation>
    <scope>NUCLEOTIDE SEQUENCE [LARGE SCALE GENOMIC DNA]</scope>
    <source>
        <strain evidence="3 4">Bb-Ger1</strain>
    </source>
</reference>
<keyword evidence="4" id="KW-1185">Reference proteome</keyword>
<sequence>MAPLLFRVAQPREKRAAMEEERETVSSSFPGAGKAAEGVGGMTPMCEAAFRDTAQASGRFAACSDPSLSPALASGASSAAERRILDGDRDEGSAGGFAGLGEHAAPGRGEVSLNGMSLVSQPLVSETLGGRSGDGARVLSPPAGQSDIYQACVTSSQSHTAPDSPSSLPSALSLPYASVLPSEGLSSASSSSPLHSFLTSCCLASSLPGSSSSCAPSAFESVVELLPQVYIQQLERQLGDRREAASAASDSSCGKTASEDSLSHVLASSASSVSGNSRTSYAKDGPRPESGDGRAGEHRLAGVYVQLEKLRERKARDPQDDDREADPDGRLTSVAEETIKKMETEAMKAALEGRREDEAELREQLQTQRERGLARRKRRSEKAHDEGVQWELENVLATGFQVSQVVSRINELEGLQAKLEAETMVCVRRRQDELVSNSRAVRELEEHVAALQSEAAETRELLRGYRQRLLVPSLRVVQQQKKQEEQQERLRLLLQIQKVAALNMALEECRAQRLLPLSASLLMEALSLPVVASGGNLAKEETQGAADAQGRRRREQLESDQDDLVIHCVREAKKKLLESLASLRASIDGALELASQSLPPAMPASAAPALSSPLGFASSSACPWAQYRSALAAASLLPPSMSVGEMLASHLVSSAEKVSRQILLAFLPASLFSSLRGDRAPPEGRESRQRTVHRREASLILRERAFFSSSGSEDRDSPAATPRRDAAREPELVSLARLAKRVKPQDSLSCLVKILEAHMDLLLGLSALMEWHQRQIADQVQFIHARQKRTENGCGVAPSSTASITSPSSRFSSTAPETSEAPAGVSPAPAGPPAAQDGGREQMRSTLDVAADVACRARDPESEASLAASLHFVSLLFHVYYTLRARRRQIWGALQRQFVEALAHVPVASLHFCPDVGDIVSLIHGVYAYLIGGCRLCCVRDAGQEEALDALAQTVVDVLARAPKNARVSSHLRAWVEARGGGVDSRQGRSPEDEAAEGSLLPSRSVVVEELHRQLARLLDALQREQLRSLLHLLEEETWQRLPVPSTFALFHFGLHAPPAPPLEVYGHPRAALFRHAQRALSWRLWGGRKEDLGGAASAAAAGASGCDSESLPPFFLQPFPPALPPFPYALQETPGDASRDALGGRKAPALPEGGGGPSAGRGGASRDPLSALLPKQNCFRGWAVGAPLPGAPSCLYTDELPASSPASPGHVAVDNGGRSQSPVVSLSSKLAAKELSRFFRLSASFPLMTFPSVCAAVNQAAFYVTLAAGVALPAPTFASLLTTASPASLLAAGAEPSAGRDAAGDMQTRRKLLDAADAALLQARSPYLGGLLVAQEARVQFLFDEDAQSRAAKALRASSPHAVLIQRSASLGVFASAGFAAAGVDDERAKAGLEAAHDAVFGASGSAASPAVQLSRILKPMPKQTSPGALWGAAERATAVDSAADLTEDLARQFDCALGSASAAGWLASRLTAAEQAHVRGALRRLQRAAAELRAAAFLTLAGHLCDSAAFICALLRAAAADFPSREASDRGPASAPVSSSPGALAASAAQPAACSVSRALESQRGLLRDLTRRLRCAAGGAISAQSQRDIWRAVEARSILDCVEVLSAAPLPPAPAVNGLSPGALLSLADALRAFLKDVRAMAPDEEAAAREASGGGVPPLAGGALSSPVGGPRGAGRGRPEGRGDARGGLCAPVDAPCSFSGIDLAFLDGFTEAIAMSAEDVLHWCRYQQKRTVEVSPRVLREETGAAAATGGDRRAGGGGRDAAYSLRVLSNALLRMEGFGYLPTGKAAEFERKHLSLLAKHGQKLALQQSPTEALPGGGVAGVRQPPPGADAERQAACRRDGSLDSGAKCLAGGSSFVSQASHVLHQAVRLPGERRGAAAARHSASDTPLGQLEALDAARSLSSQEDLNRYLKQLDQYRRTRAHAPKSGEV</sequence>
<evidence type="ECO:0000256" key="1">
    <source>
        <dbReference type="SAM" id="Coils"/>
    </source>
</evidence>
<feature type="compositionally biased region" description="Basic and acidic residues" evidence="2">
    <location>
        <begin position="712"/>
        <end position="728"/>
    </location>
</feature>
<accession>A0A2A9MGC8</accession>
<feature type="region of interest" description="Disordered" evidence="2">
    <location>
        <begin position="9"/>
        <end position="36"/>
    </location>
</feature>
<feature type="compositionally biased region" description="Low complexity" evidence="2">
    <location>
        <begin position="797"/>
        <end position="837"/>
    </location>
</feature>
<comment type="caution">
    <text evidence="3">The sequence shown here is derived from an EMBL/GenBank/DDBJ whole genome shotgun (WGS) entry which is preliminary data.</text>
</comment>
<dbReference type="RefSeq" id="XP_029219035.1">
    <property type="nucleotide sequence ID" value="XM_029364327.1"/>
</dbReference>
<feature type="region of interest" description="Disordered" evidence="2">
    <location>
        <begin position="707"/>
        <end position="728"/>
    </location>
</feature>
<feature type="compositionally biased region" description="Gly residues" evidence="2">
    <location>
        <begin position="1153"/>
        <end position="1164"/>
    </location>
</feature>
<feature type="region of interest" description="Disordered" evidence="2">
    <location>
        <begin position="1128"/>
        <end position="1168"/>
    </location>
</feature>
<feature type="compositionally biased region" description="Basic and acidic residues" evidence="2">
    <location>
        <begin position="284"/>
        <end position="300"/>
    </location>
</feature>
<dbReference type="Proteomes" id="UP000224006">
    <property type="component" value="Chromosome V"/>
</dbReference>
<evidence type="ECO:0000313" key="3">
    <source>
        <dbReference type="EMBL" id="PFH35026.1"/>
    </source>
</evidence>
<dbReference type="GO" id="GO:1990745">
    <property type="term" value="C:EARP complex"/>
    <property type="evidence" value="ECO:0007669"/>
    <property type="project" value="InterPro"/>
</dbReference>
<organism evidence="3 4">
    <name type="scientific">Besnoitia besnoiti</name>
    <name type="common">Apicomplexan protozoan</name>
    <dbReference type="NCBI Taxonomy" id="94643"/>
    <lineage>
        <taxon>Eukaryota</taxon>
        <taxon>Sar</taxon>
        <taxon>Alveolata</taxon>
        <taxon>Apicomplexa</taxon>
        <taxon>Conoidasida</taxon>
        <taxon>Coccidia</taxon>
        <taxon>Eucoccidiorida</taxon>
        <taxon>Eimeriorina</taxon>
        <taxon>Sarcocystidae</taxon>
        <taxon>Besnoitia</taxon>
    </lineage>
</organism>
<dbReference type="KEGG" id="bbes:BESB_059130"/>
<name>A0A2A9MGC8_BESBE</name>
<keyword evidence="1" id="KW-0175">Coiled coil</keyword>
<dbReference type="GeneID" id="40310841"/>
<evidence type="ECO:0000313" key="4">
    <source>
        <dbReference type="Proteomes" id="UP000224006"/>
    </source>
</evidence>
<feature type="region of interest" description="Disordered" evidence="2">
    <location>
        <begin position="352"/>
        <end position="384"/>
    </location>
</feature>
<dbReference type="InterPro" id="IPR040047">
    <property type="entry name" value="VPS50"/>
</dbReference>
<dbReference type="GO" id="GO:0042147">
    <property type="term" value="P:retrograde transport, endosome to Golgi"/>
    <property type="evidence" value="ECO:0007669"/>
    <property type="project" value="InterPro"/>
</dbReference>
<dbReference type="PANTHER" id="PTHR13258:SF0">
    <property type="entry name" value="SYNDETIN"/>
    <property type="match status" value="1"/>
</dbReference>
<feature type="coiled-coil region" evidence="1">
    <location>
        <begin position="402"/>
        <end position="468"/>
    </location>
</feature>
<gene>
    <name evidence="3" type="ORF">BESB_059130</name>
</gene>
<feature type="compositionally biased region" description="Basic and acidic residues" evidence="2">
    <location>
        <begin position="10"/>
        <end position="19"/>
    </location>
</feature>